<dbReference type="OrthoDB" id="4947318at2"/>
<dbReference type="Proteomes" id="UP000179627">
    <property type="component" value="Unassembled WGS sequence"/>
</dbReference>
<protein>
    <submittedName>
        <fullName evidence="1">Uncharacterized protein</fullName>
    </submittedName>
</protein>
<evidence type="ECO:0000313" key="2">
    <source>
        <dbReference type="Proteomes" id="UP000179627"/>
    </source>
</evidence>
<name>A0A1S1QFC7_9ACTN</name>
<dbReference type="RefSeq" id="WP_071087054.1">
    <property type="nucleotide sequence ID" value="NZ_MBLM01000131.1"/>
</dbReference>
<organism evidence="1 2">
    <name type="scientific">Parafrankia colletiae</name>
    <dbReference type="NCBI Taxonomy" id="573497"/>
    <lineage>
        <taxon>Bacteria</taxon>
        <taxon>Bacillati</taxon>
        <taxon>Actinomycetota</taxon>
        <taxon>Actinomycetes</taxon>
        <taxon>Frankiales</taxon>
        <taxon>Frankiaceae</taxon>
        <taxon>Parafrankia</taxon>
    </lineage>
</organism>
<proteinExistence type="predicted"/>
<evidence type="ECO:0000313" key="1">
    <source>
        <dbReference type="EMBL" id="OHV33503.1"/>
    </source>
</evidence>
<sequence>MRVELERSGGFAGMTRRAVLNTADLDPALAQAAETALDALPWDQPPAPATTRDTFQFTVRLLDGAGHGRTAVIPESVLPPALRPLTDQLATRRAPRP</sequence>
<gene>
    <name evidence="1" type="ORF">CC117_22850</name>
</gene>
<reference evidence="2" key="1">
    <citation type="submission" date="2016-07" db="EMBL/GenBank/DDBJ databases">
        <title>Sequence Frankia sp. strain CcI1.17.</title>
        <authorList>
            <person name="Ghodhbane-Gtari F."/>
            <person name="Swanson E."/>
            <person name="Gueddou A."/>
            <person name="Morris K."/>
            <person name="Hezbri K."/>
            <person name="Ktari A."/>
            <person name="Nouioui I."/>
            <person name="Abebe-Akele F."/>
            <person name="Simpson S."/>
            <person name="Thomas K."/>
            <person name="Gtari M."/>
            <person name="Tisa L.S."/>
            <person name="Hurst S."/>
        </authorList>
    </citation>
    <scope>NUCLEOTIDE SEQUENCE [LARGE SCALE GENOMIC DNA]</scope>
    <source>
        <strain evidence="2">Cc1.17</strain>
    </source>
</reference>
<dbReference type="Pfam" id="PF20242">
    <property type="entry name" value="Emfourin"/>
    <property type="match status" value="1"/>
</dbReference>
<dbReference type="InterPro" id="IPR049457">
    <property type="entry name" value="Emfourin"/>
</dbReference>
<comment type="caution">
    <text evidence="1">The sequence shown here is derived from an EMBL/GenBank/DDBJ whole genome shotgun (WGS) entry which is preliminary data.</text>
</comment>
<keyword evidence="2" id="KW-1185">Reference proteome</keyword>
<dbReference type="EMBL" id="MBLM01000131">
    <property type="protein sequence ID" value="OHV33503.1"/>
    <property type="molecule type" value="Genomic_DNA"/>
</dbReference>
<accession>A0A1S1QFC7</accession>
<dbReference type="AlphaFoldDB" id="A0A1S1QFC7"/>